<dbReference type="Pfam" id="PF01590">
    <property type="entry name" value="GAF"/>
    <property type="match status" value="1"/>
</dbReference>
<sequence length="167" mass="18415">MDVFSNEKKRQLAVDQSGALAMRGSEELERIVDVVRDYYRTQYAAISIIDKRMQTLLAERGLGVTETPRNTAFCAVTVRQGGQMLVIPDARSDPRFEEFDSVINDPFVRFYAGAPITDPAGLALGAICVADSEPLAGDFDQSLLVIMAREVERELASRMKAVVTPLT</sequence>
<dbReference type="AlphaFoldDB" id="A0A2T5GJA7"/>
<protein>
    <submittedName>
        <fullName evidence="2">GAF domain-containing protein</fullName>
    </submittedName>
</protein>
<dbReference type="InterPro" id="IPR029016">
    <property type="entry name" value="GAF-like_dom_sf"/>
</dbReference>
<dbReference type="PANTHER" id="PTHR43102:SF2">
    <property type="entry name" value="GAF DOMAIN-CONTAINING PROTEIN"/>
    <property type="match status" value="1"/>
</dbReference>
<evidence type="ECO:0000259" key="1">
    <source>
        <dbReference type="Pfam" id="PF01590"/>
    </source>
</evidence>
<gene>
    <name evidence="2" type="ORF">C8J26_3142</name>
</gene>
<evidence type="ECO:0000313" key="2">
    <source>
        <dbReference type="EMBL" id="PTQ59397.1"/>
    </source>
</evidence>
<keyword evidence="3" id="KW-1185">Reference proteome</keyword>
<comment type="caution">
    <text evidence="2">The sequence shown here is derived from an EMBL/GenBank/DDBJ whole genome shotgun (WGS) entry which is preliminary data.</text>
</comment>
<dbReference type="Proteomes" id="UP000244189">
    <property type="component" value="Unassembled WGS sequence"/>
</dbReference>
<dbReference type="PANTHER" id="PTHR43102">
    <property type="entry name" value="SLR1143 PROTEIN"/>
    <property type="match status" value="1"/>
</dbReference>
<feature type="domain" description="GAF" evidence="1">
    <location>
        <begin position="26"/>
        <end position="154"/>
    </location>
</feature>
<dbReference type="EMBL" id="QAOG01000005">
    <property type="protein sequence ID" value="PTQ59397.1"/>
    <property type="molecule type" value="Genomic_DNA"/>
</dbReference>
<evidence type="ECO:0000313" key="3">
    <source>
        <dbReference type="Proteomes" id="UP000244189"/>
    </source>
</evidence>
<dbReference type="InterPro" id="IPR003018">
    <property type="entry name" value="GAF"/>
</dbReference>
<organism evidence="2 3">
    <name type="scientific">Sphingomonas aurantiaca</name>
    <dbReference type="NCBI Taxonomy" id="185949"/>
    <lineage>
        <taxon>Bacteria</taxon>
        <taxon>Pseudomonadati</taxon>
        <taxon>Pseudomonadota</taxon>
        <taxon>Alphaproteobacteria</taxon>
        <taxon>Sphingomonadales</taxon>
        <taxon>Sphingomonadaceae</taxon>
        <taxon>Sphingomonas</taxon>
    </lineage>
</organism>
<proteinExistence type="predicted"/>
<accession>A0A2T5GJA7</accession>
<dbReference type="RefSeq" id="WP_208631411.1">
    <property type="nucleotide sequence ID" value="NZ_QAOG01000005.1"/>
</dbReference>
<dbReference type="SUPFAM" id="SSF55781">
    <property type="entry name" value="GAF domain-like"/>
    <property type="match status" value="1"/>
</dbReference>
<dbReference type="Gene3D" id="3.30.450.40">
    <property type="match status" value="1"/>
</dbReference>
<name>A0A2T5GJA7_9SPHN</name>
<reference evidence="2 3" key="1">
    <citation type="submission" date="2018-04" db="EMBL/GenBank/DDBJ databases">
        <title>Genomic Encyclopedia of Type Strains, Phase III (KMG-III): the genomes of soil and plant-associated and newly described type strains.</title>
        <authorList>
            <person name="Whitman W."/>
        </authorList>
    </citation>
    <scope>NUCLEOTIDE SEQUENCE [LARGE SCALE GENOMIC DNA]</scope>
    <source>
        <strain evidence="2 3">MA101b</strain>
    </source>
</reference>